<name>A0A918WQN1_9RHOB</name>
<comment type="caution">
    <text evidence="1">The sequence shown here is derived from an EMBL/GenBank/DDBJ whole genome shotgun (WGS) entry which is preliminary data.</text>
</comment>
<sequence length="60" mass="6480">MVSWFYAIPLDQMTSVDAVRRLIVAPLHAILQADNPQDPTAGLNGIVGSLCVPPQLPVRI</sequence>
<organism evidence="1 2">
    <name type="scientific">Neogemmobacter tilapiae</name>
    <dbReference type="NCBI Taxonomy" id="875041"/>
    <lineage>
        <taxon>Bacteria</taxon>
        <taxon>Pseudomonadati</taxon>
        <taxon>Pseudomonadota</taxon>
        <taxon>Alphaproteobacteria</taxon>
        <taxon>Rhodobacterales</taxon>
        <taxon>Paracoccaceae</taxon>
        <taxon>Neogemmobacter</taxon>
    </lineage>
</organism>
<dbReference type="Proteomes" id="UP000638981">
    <property type="component" value="Unassembled WGS sequence"/>
</dbReference>
<evidence type="ECO:0000313" key="2">
    <source>
        <dbReference type="Proteomes" id="UP000638981"/>
    </source>
</evidence>
<dbReference type="EMBL" id="BMYJ01000015">
    <property type="protein sequence ID" value="GHC67190.1"/>
    <property type="molecule type" value="Genomic_DNA"/>
</dbReference>
<reference evidence="1" key="2">
    <citation type="submission" date="2020-09" db="EMBL/GenBank/DDBJ databases">
        <authorList>
            <person name="Sun Q."/>
            <person name="Kim S."/>
        </authorList>
    </citation>
    <scope>NUCLEOTIDE SEQUENCE</scope>
    <source>
        <strain evidence="1">KCTC 23310</strain>
    </source>
</reference>
<gene>
    <name evidence="1" type="ORF">GCM10007315_35290</name>
</gene>
<evidence type="ECO:0000313" key="1">
    <source>
        <dbReference type="EMBL" id="GHC67190.1"/>
    </source>
</evidence>
<dbReference type="AlphaFoldDB" id="A0A918WQN1"/>
<reference evidence="1" key="1">
    <citation type="journal article" date="2014" name="Int. J. Syst. Evol. Microbiol.">
        <title>Complete genome sequence of Corynebacterium casei LMG S-19264T (=DSM 44701T), isolated from a smear-ripened cheese.</title>
        <authorList>
            <consortium name="US DOE Joint Genome Institute (JGI-PGF)"/>
            <person name="Walter F."/>
            <person name="Albersmeier A."/>
            <person name="Kalinowski J."/>
            <person name="Ruckert C."/>
        </authorList>
    </citation>
    <scope>NUCLEOTIDE SEQUENCE</scope>
    <source>
        <strain evidence="1">KCTC 23310</strain>
    </source>
</reference>
<accession>A0A918WQN1</accession>
<proteinExistence type="predicted"/>
<keyword evidence="2" id="KW-1185">Reference proteome</keyword>
<protein>
    <submittedName>
        <fullName evidence="1">Uncharacterized protein</fullName>
    </submittedName>
</protein>